<evidence type="ECO:0000313" key="3">
    <source>
        <dbReference type="Proteomes" id="UP001201812"/>
    </source>
</evidence>
<comment type="subcellular location">
    <subcellularLocation>
        <location evidence="1">Mitochondrion inner membrane</location>
        <topology evidence="1">Single-pass membrane protein</topology>
    </subcellularLocation>
</comment>
<accession>A0AAD4N9Z9</accession>
<protein>
    <recommendedName>
        <fullName evidence="1">MICOS complex subunit MIC13</fullName>
    </recommendedName>
</protein>
<evidence type="ECO:0000313" key="2">
    <source>
        <dbReference type="EMBL" id="KAI1722337.1"/>
    </source>
</evidence>
<evidence type="ECO:0000256" key="1">
    <source>
        <dbReference type="RuleBase" id="RU363009"/>
    </source>
</evidence>
<keyword evidence="1" id="KW-0496">Mitochondrion</keyword>
<reference evidence="2" key="1">
    <citation type="submission" date="2022-01" db="EMBL/GenBank/DDBJ databases">
        <title>Genome Sequence Resource for Two Populations of Ditylenchus destructor, the Migratory Endoparasitic Phytonematode.</title>
        <authorList>
            <person name="Zhang H."/>
            <person name="Lin R."/>
            <person name="Xie B."/>
        </authorList>
    </citation>
    <scope>NUCLEOTIDE SEQUENCE</scope>
    <source>
        <strain evidence="2">BazhouSP</strain>
    </source>
</reference>
<comment type="similarity">
    <text evidence="1">Belongs to the MICOS complex subunit Mic13 family.</text>
</comment>
<dbReference type="Pfam" id="PF15884">
    <property type="entry name" value="QIL1"/>
    <property type="match status" value="1"/>
</dbReference>
<keyword evidence="1" id="KW-0472">Membrane</keyword>
<dbReference type="EMBL" id="JAKKPZ010000004">
    <property type="protein sequence ID" value="KAI1722337.1"/>
    <property type="molecule type" value="Genomic_DNA"/>
</dbReference>
<organism evidence="2 3">
    <name type="scientific">Ditylenchus destructor</name>
    <dbReference type="NCBI Taxonomy" id="166010"/>
    <lineage>
        <taxon>Eukaryota</taxon>
        <taxon>Metazoa</taxon>
        <taxon>Ecdysozoa</taxon>
        <taxon>Nematoda</taxon>
        <taxon>Chromadorea</taxon>
        <taxon>Rhabditida</taxon>
        <taxon>Tylenchina</taxon>
        <taxon>Tylenchomorpha</taxon>
        <taxon>Sphaerularioidea</taxon>
        <taxon>Anguinidae</taxon>
        <taxon>Anguininae</taxon>
        <taxon>Ditylenchus</taxon>
    </lineage>
</organism>
<comment type="function">
    <text evidence="1">Component of the MICOS complex, a large protein complex of the mitochondrial inner membrane that plays crucial roles in the maintenance of crista junctions, inner membrane architecture, and formation of contact sites to the outer membrane.</text>
</comment>
<gene>
    <name evidence="2" type="ORF">DdX_04650</name>
</gene>
<comment type="caution">
    <text evidence="2">The sequence shown here is derived from an EMBL/GenBank/DDBJ whole genome shotgun (WGS) entry which is preliminary data.</text>
</comment>
<dbReference type="InterPro" id="IPR026769">
    <property type="entry name" value="Mic13"/>
</dbReference>
<dbReference type="Proteomes" id="UP001201812">
    <property type="component" value="Unassembled WGS sequence"/>
</dbReference>
<name>A0AAD4N9Z9_9BILA</name>
<keyword evidence="1" id="KW-0999">Mitochondrion inner membrane</keyword>
<comment type="subunit">
    <text evidence="1">Component of the mitochondrial contact site and cristae organizing system (MICOS) complex.</text>
</comment>
<dbReference type="GO" id="GO:0061617">
    <property type="term" value="C:MICOS complex"/>
    <property type="evidence" value="ECO:0007669"/>
    <property type="project" value="UniProtKB-UniRule"/>
</dbReference>
<proteinExistence type="inferred from homology"/>
<dbReference type="AlphaFoldDB" id="A0AAD4N9Z9"/>
<keyword evidence="3" id="KW-1185">Reference proteome</keyword>
<sequence>MACRKRVRSCLIIKPTKRQIQEIRSSQRKILAMKPLPRLVWAGTRIALVAGAVKLSLDNDVWSTTTKAGSNTYEKLKKEIVPGTFVYHEQLPSKEEVCSNAASCWNDNVNKTFDYINSVPSRIVEGIRSIKPANERVPVKSS</sequence>